<organism evidence="8 9">
    <name type="scientific">Sparus aurata</name>
    <name type="common">Gilthead sea bream</name>
    <dbReference type="NCBI Taxonomy" id="8175"/>
    <lineage>
        <taxon>Eukaryota</taxon>
        <taxon>Metazoa</taxon>
        <taxon>Chordata</taxon>
        <taxon>Craniata</taxon>
        <taxon>Vertebrata</taxon>
        <taxon>Euteleostomi</taxon>
        <taxon>Actinopterygii</taxon>
        <taxon>Neopterygii</taxon>
        <taxon>Teleostei</taxon>
        <taxon>Neoteleostei</taxon>
        <taxon>Acanthomorphata</taxon>
        <taxon>Eupercaria</taxon>
        <taxon>Spariformes</taxon>
        <taxon>Sparidae</taxon>
        <taxon>Sparus</taxon>
    </lineage>
</organism>
<dbReference type="Ensembl" id="ENSSAUT00010047831.1">
    <property type="protein sequence ID" value="ENSSAUP00010045500.1"/>
    <property type="gene ID" value="ENSSAUG00010018989.1"/>
</dbReference>
<evidence type="ECO:0000256" key="6">
    <source>
        <dbReference type="SAM" id="MobiDB-lite"/>
    </source>
</evidence>
<feature type="compositionally biased region" description="Polar residues" evidence="6">
    <location>
        <begin position="19"/>
        <end position="35"/>
    </location>
</feature>
<sequence length="816" mass="90110">MSCVAPVRRIVNDKVGSSEDVNTSSVTEEIFTSSHQDQRTNKEPLSFLPPLPRLHSSLPSPVSPPSDEVYLQAAAIFQQLRTEKTVTQQPLLYGKKTDTPQPESKDKTTQRQAYQLAFNTLKYQDLLEDIIADSCFHTSQNISRDVLPLALVMLFDFQDRRFFVREHSLKDEEEALQEVRVLESSLHRCKTKLAASLARCRVKHHLHSVSCFLSDPVRAKQHRAKCLPLYGWVNTLKTSVEEVCEALRSAGLCEVKNIADLRGPTFCRDPLCPDTLVFTQQLHALLQQLLTAPPALYMQDRSVCVAVSVLRPLLFENGDVLVAGSFSAVTVAHVAVVAAARSGRVLVCGADHTPSHIEEIQELLTQMDLKNVRVLSEAFCGLDEWDAAVQKLKVIIVLPQCSSTALNDPVPTIHSEHGDWDLLPDLSQGPVSKSRIHTMAAKQARLLSQALSFPKVQTVVYCTRSVYPEENEQLVKRVLEKTHTHPKLLPFRVNGPIFPDDSQSGDATTDSRFFRLEQSQFTNGCFVARLSRQADPTKVETVQDVLARAAAKGLLGGVISEQPKNVKKGKGNKNRGTSASSRPSSPSSQERQDPASEHEEKNGECDEEVKEGGKKKKVLKGSKRKVKQRPKQSNRATAVSKPHKKKPTKRRVKTKPRRIPRLTLTLMSSAKPSNRLSPITALAHKLSDNTSIKSQQTVFSTRAPASPAPPAPHAASKQVKRQNPEPERAEKTQKDATKPESQFKTESKTVRAKTEVVTQNRSKAADSVLPPISFPSPRSLSSRSGSSHSQRLSRASSSHLTQITASCASTISLPGL</sequence>
<feature type="compositionally biased region" description="Basic residues" evidence="6">
    <location>
        <begin position="641"/>
        <end position="660"/>
    </location>
</feature>
<name>A0A671X9B6_SPAAU</name>
<comment type="caution">
    <text evidence="5">Lacks conserved residue(s) required for the propagation of feature annotation.</text>
</comment>
<feature type="region of interest" description="Disordered" evidence="6">
    <location>
        <begin position="14"/>
        <end position="45"/>
    </location>
</feature>
<evidence type="ECO:0000259" key="7">
    <source>
        <dbReference type="PROSITE" id="PS51686"/>
    </source>
</evidence>
<dbReference type="GeneID" id="115578837"/>
<feature type="compositionally biased region" description="Basic and acidic residues" evidence="6">
    <location>
        <begin position="590"/>
        <end position="604"/>
    </location>
</feature>
<keyword evidence="9" id="KW-1185">Reference proteome</keyword>
<dbReference type="InterPro" id="IPR049561">
    <property type="entry name" value="NSUN5_7_fdxn-like"/>
</dbReference>
<comment type="similarity">
    <text evidence="5">Belongs to the class I-like SAM-binding methyltransferase superfamily. RsmB/NOP family.</text>
</comment>
<feature type="compositionally biased region" description="Low complexity" evidence="6">
    <location>
        <begin position="769"/>
        <end position="800"/>
    </location>
</feature>
<dbReference type="SUPFAM" id="SSF53335">
    <property type="entry name" value="S-adenosyl-L-methionine-dependent methyltransferases"/>
    <property type="match status" value="1"/>
</dbReference>
<dbReference type="GO" id="GO:0003723">
    <property type="term" value="F:RNA binding"/>
    <property type="evidence" value="ECO:0007669"/>
    <property type="project" value="UniProtKB-UniRule"/>
</dbReference>
<keyword evidence="2 5" id="KW-0808">Transferase</keyword>
<feature type="compositionally biased region" description="Basic and acidic residues" evidence="6">
    <location>
        <begin position="722"/>
        <end position="754"/>
    </location>
</feature>
<accession>A0A671X9B6</accession>
<evidence type="ECO:0000256" key="2">
    <source>
        <dbReference type="ARBA" id="ARBA00022679"/>
    </source>
</evidence>
<dbReference type="InterPro" id="IPR001678">
    <property type="entry name" value="MeTrfase_RsmB-F_NOP2_dom"/>
</dbReference>
<dbReference type="InterPro" id="IPR049560">
    <property type="entry name" value="MeTrfase_RsmB-F_NOP2_cat"/>
</dbReference>
<evidence type="ECO:0000256" key="4">
    <source>
        <dbReference type="ARBA" id="ARBA00022884"/>
    </source>
</evidence>
<evidence type="ECO:0000313" key="8">
    <source>
        <dbReference type="Ensembl" id="ENSSAUP00010045500.1"/>
    </source>
</evidence>
<feature type="compositionally biased region" description="Polar residues" evidence="6">
    <location>
        <begin position="801"/>
        <end position="816"/>
    </location>
</feature>
<dbReference type="GO" id="GO:0008168">
    <property type="term" value="F:methyltransferase activity"/>
    <property type="evidence" value="ECO:0007669"/>
    <property type="project" value="UniProtKB-KW"/>
</dbReference>
<feature type="binding site" evidence="5">
    <location>
        <position position="351"/>
    </location>
    <ligand>
        <name>S-adenosyl-L-methionine</name>
        <dbReference type="ChEBI" id="CHEBI:59789"/>
    </ligand>
</feature>
<dbReference type="Pfam" id="PF21148">
    <property type="entry name" value="NSUN5_fdxn-like"/>
    <property type="match status" value="1"/>
</dbReference>
<dbReference type="Proteomes" id="UP000472265">
    <property type="component" value="Chromosome 1"/>
</dbReference>
<feature type="compositionally biased region" description="Polar residues" evidence="6">
    <location>
        <begin position="665"/>
        <end position="677"/>
    </location>
</feature>
<evidence type="ECO:0000256" key="1">
    <source>
        <dbReference type="ARBA" id="ARBA00022603"/>
    </source>
</evidence>
<reference evidence="8" key="3">
    <citation type="submission" date="2025-09" db="UniProtKB">
        <authorList>
            <consortium name="Ensembl"/>
        </authorList>
    </citation>
    <scope>IDENTIFICATION</scope>
</reference>
<dbReference type="Pfam" id="PF01189">
    <property type="entry name" value="Methyltr_RsmB-F"/>
    <property type="match status" value="1"/>
</dbReference>
<dbReference type="Gene3D" id="3.30.70.1170">
    <property type="entry name" value="Sun protein, domain 3"/>
    <property type="match status" value="1"/>
</dbReference>
<dbReference type="Gene3D" id="3.40.50.150">
    <property type="entry name" value="Vaccinia Virus protein VP39"/>
    <property type="match status" value="1"/>
</dbReference>
<dbReference type="InterPro" id="IPR042620">
    <property type="entry name" value="NSUN7"/>
</dbReference>
<dbReference type="PANTHER" id="PTHR14663:SF2">
    <property type="entry name" value="METHYLTRANSFERASE NSUN7-RELATED"/>
    <property type="match status" value="1"/>
</dbReference>
<keyword evidence="4 5" id="KW-0694">RNA-binding</keyword>
<feature type="region of interest" description="Disordered" evidence="6">
    <location>
        <begin position="561"/>
        <end position="816"/>
    </location>
</feature>
<evidence type="ECO:0000256" key="3">
    <source>
        <dbReference type="ARBA" id="ARBA00022691"/>
    </source>
</evidence>
<protein>
    <recommendedName>
        <fullName evidence="7">SAM-dependent MTase RsmB/NOP-type domain-containing protein</fullName>
    </recommendedName>
</protein>
<keyword evidence="3 5" id="KW-0949">S-adenosyl-L-methionine</keyword>
<evidence type="ECO:0000313" key="9">
    <source>
        <dbReference type="Proteomes" id="UP000472265"/>
    </source>
</evidence>
<dbReference type="InterPro" id="IPR029063">
    <property type="entry name" value="SAM-dependent_MTases_sf"/>
</dbReference>
<proteinExistence type="inferred from homology"/>
<dbReference type="OMA" id="TMHSEHG"/>
<dbReference type="GO" id="GO:0032259">
    <property type="term" value="P:methylation"/>
    <property type="evidence" value="ECO:0007669"/>
    <property type="project" value="UniProtKB-KW"/>
</dbReference>
<feature type="compositionally biased region" description="Basic residues" evidence="6">
    <location>
        <begin position="613"/>
        <end position="632"/>
    </location>
</feature>
<dbReference type="RefSeq" id="XP_030267936.1">
    <property type="nucleotide sequence ID" value="XM_030412076.1"/>
</dbReference>
<dbReference type="AlphaFoldDB" id="A0A671X9B6"/>
<feature type="compositionally biased region" description="Polar residues" evidence="6">
    <location>
        <begin position="688"/>
        <end position="700"/>
    </location>
</feature>
<gene>
    <name evidence="8" type="primary">nsun7</name>
</gene>
<evidence type="ECO:0000256" key="5">
    <source>
        <dbReference type="PROSITE-ProRule" id="PRU01023"/>
    </source>
</evidence>
<dbReference type="InParanoid" id="A0A671X9B6"/>
<keyword evidence="1 5" id="KW-0489">Methyltransferase</keyword>
<dbReference type="GeneTree" id="ENSGT00940000157352"/>
<dbReference type="PANTHER" id="PTHR14663">
    <property type="entry name" value="METHYLTRANSFERASE NSUN7-RELATED"/>
    <property type="match status" value="1"/>
</dbReference>
<reference evidence="8" key="2">
    <citation type="submission" date="2025-08" db="UniProtKB">
        <authorList>
            <consortium name="Ensembl"/>
        </authorList>
    </citation>
    <scope>IDENTIFICATION</scope>
</reference>
<reference evidence="8" key="1">
    <citation type="submission" date="2021-04" db="EMBL/GenBank/DDBJ databases">
        <authorList>
            <consortium name="Wellcome Sanger Institute Data Sharing"/>
        </authorList>
    </citation>
    <scope>NUCLEOTIDE SEQUENCE [LARGE SCALE GENOMIC DNA]</scope>
</reference>
<dbReference type="PROSITE" id="PS51686">
    <property type="entry name" value="SAM_MT_RSMB_NOP"/>
    <property type="match status" value="1"/>
</dbReference>
<feature type="compositionally biased region" description="Low complexity" evidence="6">
    <location>
        <begin position="574"/>
        <end position="588"/>
    </location>
</feature>
<feature type="domain" description="SAM-dependent MTase RsmB/NOP-type" evidence="7">
    <location>
        <begin position="219"/>
        <end position="533"/>
    </location>
</feature>